<protein>
    <submittedName>
        <fullName evidence="1">Uncharacterized protein</fullName>
    </submittedName>
</protein>
<reference evidence="1" key="1">
    <citation type="submission" date="2021-09" db="EMBL/GenBank/DDBJ databases">
        <authorList>
            <consortium name="AG Swart"/>
            <person name="Singh M."/>
            <person name="Singh A."/>
            <person name="Seah K."/>
            <person name="Emmerich C."/>
        </authorList>
    </citation>
    <scope>NUCLEOTIDE SEQUENCE</scope>
    <source>
        <strain evidence="1">ATCC30299</strain>
    </source>
</reference>
<dbReference type="EMBL" id="CAJZBQ010000048">
    <property type="protein sequence ID" value="CAG9329670.1"/>
    <property type="molecule type" value="Genomic_DNA"/>
</dbReference>
<evidence type="ECO:0000313" key="1">
    <source>
        <dbReference type="EMBL" id="CAG9329670.1"/>
    </source>
</evidence>
<gene>
    <name evidence="1" type="ORF">BSTOLATCC_MIC49293</name>
</gene>
<keyword evidence="2" id="KW-1185">Reference proteome</keyword>
<sequence>MMQGLYGSNRFVRHRRSEGNNTFAQQKLFHDRLGGSPKSSNQNHGWPTTFEIVRRNRLERASEFRKPGICISRNSLSNPNLISQLEKTSDSISLLNPSKDISFDSKIKKKKKAFSNAKFYRLSKKIEKLPSILLKSNSNYFGCVGSSSPIGNLFGKSQFANKKCDDYEFEPYIRHNRAKDSECMTDIHSREFPDIKINDNQTLTPKQMKKKCSLKSQSRIRIRSKLIDFSEREQLSPWESRGVNTDIII</sequence>
<dbReference type="Proteomes" id="UP001162131">
    <property type="component" value="Unassembled WGS sequence"/>
</dbReference>
<proteinExistence type="predicted"/>
<comment type="caution">
    <text evidence="1">The sequence shown here is derived from an EMBL/GenBank/DDBJ whole genome shotgun (WGS) entry which is preliminary data.</text>
</comment>
<organism evidence="1 2">
    <name type="scientific">Blepharisma stoltei</name>
    <dbReference type="NCBI Taxonomy" id="1481888"/>
    <lineage>
        <taxon>Eukaryota</taxon>
        <taxon>Sar</taxon>
        <taxon>Alveolata</taxon>
        <taxon>Ciliophora</taxon>
        <taxon>Postciliodesmatophora</taxon>
        <taxon>Heterotrichea</taxon>
        <taxon>Heterotrichida</taxon>
        <taxon>Blepharismidae</taxon>
        <taxon>Blepharisma</taxon>
    </lineage>
</organism>
<name>A0AAU9JTI3_9CILI</name>
<dbReference type="AlphaFoldDB" id="A0AAU9JTI3"/>
<accession>A0AAU9JTI3</accession>
<evidence type="ECO:0000313" key="2">
    <source>
        <dbReference type="Proteomes" id="UP001162131"/>
    </source>
</evidence>